<dbReference type="EMBL" id="DWVZ01000194">
    <property type="protein sequence ID" value="HJC64681.1"/>
    <property type="molecule type" value="Genomic_DNA"/>
</dbReference>
<evidence type="ECO:0000313" key="14">
    <source>
        <dbReference type="Proteomes" id="UP000823886"/>
    </source>
</evidence>
<dbReference type="InterPro" id="IPR020449">
    <property type="entry name" value="Tscrpt_reg_AraC-type_HTH"/>
</dbReference>
<comment type="caution">
    <text evidence="13">The sequence shown here is derived from an EMBL/GenBank/DDBJ whole genome shotgun (WGS) entry which is preliminary data.</text>
</comment>
<accession>A0A9D2PQB8</accession>
<dbReference type="PROSITE" id="PS50110">
    <property type="entry name" value="RESPONSE_REGULATORY"/>
    <property type="match status" value="1"/>
</dbReference>
<sequence>MKLYIADDEMDVREGLKYLIDWEKLGFSFCGEGKNGEETLQDILRLQPDLVLLDIRMPRLSGLEVVKRAKEADFPGKFVILSGYSDFAYAQEAMRYGVDYYLTKPIDEAELEKAALEVKESLLQRQKEKNTFAQYREKAKNTILSDILLDNTNYSFLDLKDLSLEASAFQVILYSNYNQESFHAAWDFASILRLANKNQNSLEYIELDNRNIILLKTPFALKRFQELLKHYIAQPQKGSPLDTLFLSYGRCVYSVQDIHLSYEDALSLSKRRFFCQPEQHVLGYEVLPEQQERHSGFSRESSAYSQLFSDYIQTGNRTLLSEALHGLEQDLYYSTETVSAIKRYLEDLLIQVKAHLTHTYSSTQIPFPSNTAIIDTIEEQYYLYEIMHFFHLQFEMCMNALGAYSSESVMDSILSYIRHNYRENLRLESIAPLFGYNSSYLGKIFTKNVGQSFNSYVDQVRIEASKEMLRSNQYKVYEIAELVGYKNVDYFHKKFKKYVNMSPAEYRKSLFGSEPSA</sequence>
<evidence type="ECO:0000256" key="9">
    <source>
        <dbReference type="ARBA" id="ARBA00024867"/>
    </source>
</evidence>
<dbReference type="InterPro" id="IPR018060">
    <property type="entry name" value="HTH_AraC"/>
</dbReference>
<evidence type="ECO:0000256" key="8">
    <source>
        <dbReference type="ARBA" id="ARBA00023163"/>
    </source>
</evidence>
<dbReference type="Gene3D" id="3.40.50.2300">
    <property type="match status" value="1"/>
</dbReference>
<feature type="domain" description="HTH araC/xylS-type" evidence="11">
    <location>
        <begin position="411"/>
        <end position="509"/>
    </location>
</feature>
<dbReference type="PROSITE" id="PS00041">
    <property type="entry name" value="HTH_ARAC_FAMILY_1"/>
    <property type="match status" value="1"/>
</dbReference>
<evidence type="ECO:0000256" key="6">
    <source>
        <dbReference type="ARBA" id="ARBA00023015"/>
    </source>
</evidence>
<evidence type="ECO:0000256" key="3">
    <source>
        <dbReference type="ARBA" id="ARBA00022490"/>
    </source>
</evidence>
<reference evidence="13" key="1">
    <citation type="journal article" date="2021" name="PeerJ">
        <title>Extensive microbial diversity within the chicken gut microbiome revealed by metagenomics and culture.</title>
        <authorList>
            <person name="Gilroy R."/>
            <person name="Ravi A."/>
            <person name="Getino M."/>
            <person name="Pursley I."/>
            <person name="Horton D.L."/>
            <person name="Alikhan N.F."/>
            <person name="Baker D."/>
            <person name="Gharbi K."/>
            <person name="Hall N."/>
            <person name="Watson M."/>
            <person name="Adriaenssens E.M."/>
            <person name="Foster-Nyarko E."/>
            <person name="Jarju S."/>
            <person name="Secka A."/>
            <person name="Antonio M."/>
            <person name="Oren A."/>
            <person name="Chaudhuri R.R."/>
            <person name="La Ragione R."/>
            <person name="Hildebrand F."/>
            <person name="Pallen M.J."/>
        </authorList>
    </citation>
    <scope>NUCLEOTIDE SEQUENCE</scope>
    <source>
        <strain evidence="13">ChiBcec2-3848</strain>
    </source>
</reference>
<evidence type="ECO:0000313" key="13">
    <source>
        <dbReference type="EMBL" id="HJC64681.1"/>
    </source>
</evidence>
<dbReference type="GO" id="GO:0003700">
    <property type="term" value="F:DNA-binding transcription factor activity"/>
    <property type="evidence" value="ECO:0007669"/>
    <property type="project" value="InterPro"/>
</dbReference>
<organism evidence="13 14">
    <name type="scientific">Candidatus Blautia merdavium</name>
    <dbReference type="NCBI Taxonomy" id="2838494"/>
    <lineage>
        <taxon>Bacteria</taxon>
        <taxon>Bacillati</taxon>
        <taxon>Bacillota</taxon>
        <taxon>Clostridia</taxon>
        <taxon>Lachnospirales</taxon>
        <taxon>Lachnospiraceae</taxon>
        <taxon>Blautia</taxon>
    </lineage>
</organism>
<keyword evidence="8" id="KW-0804">Transcription</keyword>
<evidence type="ECO:0000256" key="4">
    <source>
        <dbReference type="ARBA" id="ARBA00022553"/>
    </source>
</evidence>
<dbReference type="PANTHER" id="PTHR42713">
    <property type="entry name" value="HISTIDINE KINASE-RELATED"/>
    <property type="match status" value="1"/>
</dbReference>
<evidence type="ECO:0000256" key="1">
    <source>
        <dbReference type="ARBA" id="ARBA00004496"/>
    </source>
</evidence>
<dbReference type="SMART" id="SM00342">
    <property type="entry name" value="HTH_ARAC"/>
    <property type="match status" value="1"/>
</dbReference>
<keyword evidence="5" id="KW-0902">Two-component regulatory system</keyword>
<dbReference type="PROSITE" id="PS01124">
    <property type="entry name" value="HTH_ARAC_FAMILY_2"/>
    <property type="match status" value="1"/>
</dbReference>
<evidence type="ECO:0000256" key="2">
    <source>
        <dbReference type="ARBA" id="ARBA00018672"/>
    </source>
</evidence>
<evidence type="ECO:0000259" key="12">
    <source>
        <dbReference type="PROSITE" id="PS50110"/>
    </source>
</evidence>
<dbReference type="GO" id="GO:0043565">
    <property type="term" value="F:sequence-specific DNA binding"/>
    <property type="evidence" value="ECO:0007669"/>
    <property type="project" value="InterPro"/>
</dbReference>
<proteinExistence type="predicted"/>
<name>A0A9D2PQB8_9FIRM</name>
<dbReference type="InterPro" id="IPR001789">
    <property type="entry name" value="Sig_transdc_resp-reg_receiver"/>
</dbReference>
<keyword evidence="4 10" id="KW-0597">Phosphoprotein</keyword>
<keyword evidence="7" id="KW-0238">DNA-binding</keyword>
<dbReference type="GO" id="GO:0000160">
    <property type="term" value="P:phosphorelay signal transduction system"/>
    <property type="evidence" value="ECO:0007669"/>
    <property type="project" value="UniProtKB-KW"/>
</dbReference>
<dbReference type="SUPFAM" id="SSF52172">
    <property type="entry name" value="CheY-like"/>
    <property type="match status" value="1"/>
</dbReference>
<comment type="subcellular location">
    <subcellularLocation>
        <location evidence="1">Cytoplasm</location>
    </subcellularLocation>
</comment>
<dbReference type="InterPro" id="IPR018062">
    <property type="entry name" value="HTH_AraC-typ_CS"/>
</dbReference>
<dbReference type="InterPro" id="IPR011006">
    <property type="entry name" value="CheY-like_superfamily"/>
</dbReference>
<dbReference type="PANTHER" id="PTHR42713:SF3">
    <property type="entry name" value="TRANSCRIPTIONAL REGULATORY PROTEIN HPTR"/>
    <property type="match status" value="1"/>
</dbReference>
<dbReference type="SMART" id="SM00448">
    <property type="entry name" value="REC"/>
    <property type="match status" value="1"/>
</dbReference>
<evidence type="ECO:0000259" key="11">
    <source>
        <dbReference type="PROSITE" id="PS01124"/>
    </source>
</evidence>
<protein>
    <recommendedName>
        <fullName evidence="2">Stage 0 sporulation protein A homolog</fullName>
    </recommendedName>
</protein>
<dbReference type="InterPro" id="IPR051552">
    <property type="entry name" value="HptR"/>
</dbReference>
<evidence type="ECO:0000256" key="5">
    <source>
        <dbReference type="ARBA" id="ARBA00023012"/>
    </source>
</evidence>
<feature type="modified residue" description="4-aspartylphosphate" evidence="10">
    <location>
        <position position="54"/>
    </location>
</feature>
<dbReference type="Pfam" id="PF00072">
    <property type="entry name" value="Response_reg"/>
    <property type="match status" value="1"/>
</dbReference>
<dbReference type="Pfam" id="PF12833">
    <property type="entry name" value="HTH_18"/>
    <property type="match status" value="1"/>
</dbReference>
<dbReference type="GO" id="GO:0005737">
    <property type="term" value="C:cytoplasm"/>
    <property type="evidence" value="ECO:0007669"/>
    <property type="project" value="UniProtKB-SubCell"/>
</dbReference>
<dbReference type="InterPro" id="IPR009057">
    <property type="entry name" value="Homeodomain-like_sf"/>
</dbReference>
<feature type="domain" description="Response regulatory" evidence="12">
    <location>
        <begin position="2"/>
        <end position="119"/>
    </location>
</feature>
<dbReference type="AlphaFoldDB" id="A0A9D2PQB8"/>
<dbReference type="SUPFAM" id="SSF46689">
    <property type="entry name" value="Homeodomain-like"/>
    <property type="match status" value="2"/>
</dbReference>
<reference evidence="13" key="2">
    <citation type="submission" date="2021-04" db="EMBL/GenBank/DDBJ databases">
        <authorList>
            <person name="Gilroy R."/>
        </authorList>
    </citation>
    <scope>NUCLEOTIDE SEQUENCE</scope>
    <source>
        <strain evidence="13">ChiBcec2-3848</strain>
    </source>
</reference>
<keyword evidence="6" id="KW-0805">Transcription regulation</keyword>
<dbReference type="PRINTS" id="PR00032">
    <property type="entry name" value="HTHARAC"/>
</dbReference>
<comment type="function">
    <text evidence="9">May play the central regulatory role in sporulation. It may be an element of the effector pathway responsible for the activation of sporulation genes in response to nutritional stress. Spo0A may act in concert with spo0H (a sigma factor) to control the expression of some genes that are critical to the sporulation process.</text>
</comment>
<gene>
    <name evidence="13" type="ORF">H9753_13890</name>
</gene>
<dbReference type="Gene3D" id="1.10.10.60">
    <property type="entry name" value="Homeodomain-like"/>
    <property type="match status" value="2"/>
</dbReference>
<keyword evidence="3" id="KW-0963">Cytoplasm</keyword>
<dbReference type="Proteomes" id="UP000823886">
    <property type="component" value="Unassembled WGS sequence"/>
</dbReference>
<dbReference type="CDD" id="cd17536">
    <property type="entry name" value="REC_YesN-like"/>
    <property type="match status" value="1"/>
</dbReference>
<evidence type="ECO:0000256" key="7">
    <source>
        <dbReference type="ARBA" id="ARBA00023125"/>
    </source>
</evidence>
<evidence type="ECO:0000256" key="10">
    <source>
        <dbReference type="PROSITE-ProRule" id="PRU00169"/>
    </source>
</evidence>